<evidence type="ECO:0000313" key="7">
    <source>
        <dbReference type="EMBL" id="GEP46218.1"/>
    </source>
</evidence>
<sequence length="209" mass="21520">MFGIHDFGVFIVTGIILNLTPGPDTFYILGRSMAQGRSAGVASALGIGAGALVHTLAAALGLSALIAASATAFMAVKLAGAAYLVYLGAKMLLSRASSAASIPAGFSSSGFSAAFRQGLITNVLNPKVALFFLAFMPQFIAADSPSKFAAFITLGLTFVVTGTLWCLCLAWFASLLGDRLRGSPTFGEVLNRTAGALFVFLGIRLAVTK</sequence>
<keyword evidence="2" id="KW-1003">Cell membrane</keyword>
<feature type="transmembrane region" description="Helical" evidence="6">
    <location>
        <begin position="148"/>
        <end position="177"/>
    </location>
</feature>
<proteinExistence type="predicted"/>
<dbReference type="PIRSF" id="PIRSF006324">
    <property type="entry name" value="LeuE"/>
    <property type="match status" value="1"/>
</dbReference>
<dbReference type="PANTHER" id="PTHR30086:SF20">
    <property type="entry name" value="ARGININE EXPORTER PROTEIN ARGO-RELATED"/>
    <property type="match status" value="1"/>
</dbReference>
<feature type="transmembrane region" description="Helical" evidence="6">
    <location>
        <begin position="6"/>
        <end position="29"/>
    </location>
</feature>
<dbReference type="Pfam" id="PF01810">
    <property type="entry name" value="LysE"/>
    <property type="match status" value="1"/>
</dbReference>
<gene>
    <name evidence="7" type="ORF">BGE01nite_55090</name>
</gene>
<dbReference type="InterPro" id="IPR001123">
    <property type="entry name" value="LeuE-type"/>
</dbReference>
<comment type="caution">
    <text evidence="7">The sequence shown here is derived from an EMBL/GenBank/DDBJ whole genome shotgun (WGS) entry which is preliminary data.</text>
</comment>
<reference evidence="7 8" key="1">
    <citation type="submission" date="2019-07" db="EMBL/GenBank/DDBJ databases">
        <title>Whole genome shotgun sequence of Brevifollis gellanilyticus NBRC 108608.</title>
        <authorList>
            <person name="Hosoyama A."/>
            <person name="Uohara A."/>
            <person name="Ohji S."/>
            <person name="Ichikawa N."/>
        </authorList>
    </citation>
    <scope>NUCLEOTIDE SEQUENCE [LARGE SCALE GENOMIC DNA]</scope>
    <source>
        <strain evidence="7 8">NBRC 108608</strain>
    </source>
</reference>
<comment type="subcellular location">
    <subcellularLocation>
        <location evidence="1">Cell membrane</location>
        <topology evidence="1">Multi-pass membrane protein</topology>
    </subcellularLocation>
</comment>
<keyword evidence="4 6" id="KW-1133">Transmembrane helix</keyword>
<feature type="transmembrane region" description="Helical" evidence="6">
    <location>
        <begin position="66"/>
        <end position="87"/>
    </location>
</feature>
<dbReference type="GO" id="GO:0015171">
    <property type="term" value="F:amino acid transmembrane transporter activity"/>
    <property type="evidence" value="ECO:0007669"/>
    <property type="project" value="TreeGrafter"/>
</dbReference>
<dbReference type="RefSeq" id="WP_146855886.1">
    <property type="nucleotide sequence ID" value="NZ_BKAG01000077.1"/>
</dbReference>
<dbReference type="OrthoDB" id="9784202at2"/>
<protein>
    <submittedName>
        <fullName evidence="7">Lysine transporter LysE</fullName>
    </submittedName>
</protein>
<organism evidence="7 8">
    <name type="scientific">Brevifollis gellanilyticus</name>
    <dbReference type="NCBI Taxonomy" id="748831"/>
    <lineage>
        <taxon>Bacteria</taxon>
        <taxon>Pseudomonadati</taxon>
        <taxon>Verrucomicrobiota</taxon>
        <taxon>Verrucomicrobiia</taxon>
        <taxon>Verrucomicrobiales</taxon>
        <taxon>Verrucomicrobiaceae</taxon>
    </lineage>
</organism>
<evidence type="ECO:0000256" key="6">
    <source>
        <dbReference type="SAM" id="Phobius"/>
    </source>
</evidence>
<dbReference type="Proteomes" id="UP000321577">
    <property type="component" value="Unassembled WGS sequence"/>
</dbReference>
<dbReference type="PANTHER" id="PTHR30086">
    <property type="entry name" value="ARGININE EXPORTER PROTEIN ARGO"/>
    <property type="match status" value="1"/>
</dbReference>
<keyword evidence="5 6" id="KW-0472">Membrane</keyword>
<feature type="transmembrane region" description="Helical" evidence="6">
    <location>
        <begin position="124"/>
        <end position="142"/>
    </location>
</feature>
<feature type="transmembrane region" description="Helical" evidence="6">
    <location>
        <begin position="41"/>
        <end position="60"/>
    </location>
</feature>
<name>A0A512MHJ9_9BACT</name>
<dbReference type="GO" id="GO:0005886">
    <property type="term" value="C:plasma membrane"/>
    <property type="evidence" value="ECO:0007669"/>
    <property type="project" value="UniProtKB-SubCell"/>
</dbReference>
<evidence type="ECO:0000256" key="5">
    <source>
        <dbReference type="ARBA" id="ARBA00023136"/>
    </source>
</evidence>
<evidence type="ECO:0000256" key="2">
    <source>
        <dbReference type="ARBA" id="ARBA00022475"/>
    </source>
</evidence>
<dbReference type="EMBL" id="BKAG01000077">
    <property type="protein sequence ID" value="GEP46218.1"/>
    <property type="molecule type" value="Genomic_DNA"/>
</dbReference>
<keyword evidence="3 6" id="KW-0812">Transmembrane</keyword>
<evidence type="ECO:0000313" key="8">
    <source>
        <dbReference type="Proteomes" id="UP000321577"/>
    </source>
</evidence>
<evidence type="ECO:0000256" key="4">
    <source>
        <dbReference type="ARBA" id="ARBA00022989"/>
    </source>
</evidence>
<keyword evidence="8" id="KW-1185">Reference proteome</keyword>
<accession>A0A512MHJ9</accession>
<evidence type="ECO:0000256" key="3">
    <source>
        <dbReference type="ARBA" id="ARBA00022692"/>
    </source>
</evidence>
<dbReference type="AlphaFoldDB" id="A0A512MHJ9"/>
<evidence type="ECO:0000256" key="1">
    <source>
        <dbReference type="ARBA" id="ARBA00004651"/>
    </source>
</evidence>